<comment type="cofactor">
    <cofactor evidence="3">
        <name>[2Fe-2S] cluster</name>
        <dbReference type="ChEBI" id="CHEBI:190135"/>
    </cofactor>
</comment>
<dbReference type="PROSITE" id="PS00197">
    <property type="entry name" value="2FE2S_FER_1"/>
    <property type="match status" value="1"/>
</dbReference>
<evidence type="ECO:0000313" key="6">
    <source>
        <dbReference type="EMBL" id="MBK0395676.1"/>
    </source>
</evidence>
<proteinExistence type="predicted"/>
<dbReference type="SUPFAM" id="SSF63380">
    <property type="entry name" value="Riboflavin synthase domain-like"/>
    <property type="match status" value="1"/>
</dbReference>
<dbReference type="EMBL" id="JAEHNZ010000001">
    <property type="protein sequence ID" value="MBK0395676.1"/>
    <property type="molecule type" value="Genomic_DNA"/>
</dbReference>
<dbReference type="InterPro" id="IPR001041">
    <property type="entry name" value="2Fe-2S_ferredoxin-type"/>
</dbReference>
<evidence type="ECO:0000259" key="4">
    <source>
        <dbReference type="PROSITE" id="PS51085"/>
    </source>
</evidence>
<dbReference type="Gene3D" id="2.40.30.10">
    <property type="entry name" value="Translation factors"/>
    <property type="match status" value="1"/>
</dbReference>
<dbReference type="Gene3D" id="3.40.50.80">
    <property type="entry name" value="Nucleotide-binding domain of ferredoxin-NADP reductase (FNR) module"/>
    <property type="match status" value="1"/>
</dbReference>
<dbReference type="PRINTS" id="PR00410">
    <property type="entry name" value="PHEHYDRXLASE"/>
</dbReference>
<gene>
    <name evidence="6" type="ORF">JDW22_03520</name>
</gene>
<evidence type="ECO:0000256" key="1">
    <source>
        <dbReference type="ARBA" id="ARBA00001974"/>
    </source>
</evidence>
<dbReference type="InterPro" id="IPR017938">
    <property type="entry name" value="Riboflavin_synthase-like_b-brl"/>
</dbReference>
<dbReference type="PROSITE" id="PS51085">
    <property type="entry name" value="2FE2S_FER_2"/>
    <property type="match status" value="1"/>
</dbReference>
<dbReference type="SUPFAM" id="SSF52343">
    <property type="entry name" value="Ferredoxin reductase-like, C-terminal NADP-linked domain"/>
    <property type="match status" value="1"/>
</dbReference>
<dbReference type="InterPro" id="IPR036010">
    <property type="entry name" value="2Fe-2S_ferredoxin-like_sf"/>
</dbReference>
<dbReference type="PANTHER" id="PTHR47354:SF5">
    <property type="entry name" value="PROTEIN RFBI"/>
    <property type="match status" value="1"/>
</dbReference>
<dbReference type="InterPro" id="IPR039261">
    <property type="entry name" value="FNR_nucleotide-bd"/>
</dbReference>
<evidence type="ECO:0000259" key="5">
    <source>
        <dbReference type="PROSITE" id="PS51384"/>
    </source>
</evidence>
<dbReference type="Proteomes" id="UP000614058">
    <property type="component" value="Unassembled WGS sequence"/>
</dbReference>
<dbReference type="PROSITE" id="PS51384">
    <property type="entry name" value="FAD_FR"/>
    <property type="match status" value="1"/>
</dbReference>
<dbReference type="InterPro" id="IPR050415">
    <property type="entry name" value="MRET"/>
</dbReference>
<organism evidence="6 7">
    <name type="scientific">Kingella bonacorsii</name>
    <dbReference type="NCBI Taxonomy" id="2796361"/>
    <lineage>
        <taxon>Bacteria</taxon>
        <taxon>Pseudomonadati</taxon>
        <taxon>Pseudomonadota</taxon>
        <taxon>Betaproteobacteria</taxon>
        <taxon>Neisseriales</taxon>
        <taxon>Neisseriaceae</taxon>
        <taxon>Kingella</taxon>
    </lineage>
</organism>
<dbReference type="SUPFAM" id="SSF54292">
    <property type="entry name" value="2Fe-2S ferredoxin-like"/>
    <property type="match status" value="1"/>
</dbReference>
<evidence type="ECO:0000313" key="7">
    <source>
        <dbReference type="Proteomes" id="UP000614058"/>
    </source>
</evidence>
<dbReference type="Pfam" id="PF00175">
    <property type="entry name" value="NAD_binding_1"/>
    <property type="match status" value="1"/>
</dbReference>
<reference evidence="6 7" key="1">
    <citation type="journal article" date="2021" name="Pathogens">
        <title>Isolation and Characterization of Kingella bonacorsii sp. nov., A Novel Kingella Species Detected in a Stable Periodontitis Subject.</title>
        <authorList>
            <person name="Antezack A."/>
            <person name="Boxberger M."/>
            <person name="Rolland C."/>
            <person name="Monnet-Corti V."/>
            <person name="La Scola B."/>
        </authorList>
    </citation>
    <scope>NUCLEOTIDE SEQUENCE [LARGE SCALE GENOMIC DNA]</scope>
    <source>
        <strain evidence="6 7">Marseille-Q4569</strain>
    </source>
</reference>
<dbReference type="InterPro" id="IPR012675">
    <property type="entry name" value="Beta-grasp_dom_sf"/>
</dbReference>
<comment type="cofactor">
    <cofactor evidence="1">
        <name>FAD</name>
        <dbReference type="ChEBI" id="CHEBI:57692"/>
    </cofactor>
</comment>
<keyword evidence="2" id="KW-0479">Metal-binding</keyword>
<accession>A0ABS1BQY3</accession>
<evidence type="ECO:0000256" key="3">
    <source>
        <dbReference type="ARBA" id="ARBA00034078"/>
    </source>
</evidence>
<feature type="domain" description="2Fe-2S ferredoxin-type" evidence="4">
    <location>
        <begin position="2"/>
        <end position="92"/>
    </location>
</feature>
<dbReference type="Pfam" id="PF00970">
    <property type="entry name" value="FAD_binding_6"/>
    <property type="match status" value="1"/>
</dbReference>
<dbReference type="InterPro" id="IPR008333">
    <property type="entry name" value="Cbr1-like_FAD-bd_dom"/>
</dbReference>
<dbReference type="InterPro" id="IPR001433">
    <property type="entry name" value="OxRdtase_FAD/NAD-bd"/>
</dbReference>
<dbReference type="InterPro" id="IPR006058">
    <property type="entry name" value="2Fe2S_fd_BS"/>
</dbReference>
<dbReference type="RefSeq" id="WP_200521725.1">
    <property type="nucleotide sequence ID" value="NZ_JAEHNZ010000001.1"/>
</dbReference>
<keyword evidence="2" id="KW-0001">2Fe-2S</keyword>
<dbReference type="InterPro" id="IPR017927">
    <property type="entry name" value="FAD-bd_FR_type"/>
</dbReference>
<feature type="domain" description="FAD-binding FR-type" evidence="5">
    <location>
        <begin position="99"/>
        <end position="198"/>
    </location>
</feature>
<dbReference type="PANTHER" id="PTHR47354">
    <property type="entry name" value="NADH OXIDOREDUCTASE HCR"/>
    <property type="match status" value="1"/>
</dbReference>
<name>A0ABS1BQY3_9NEIS</name>
<keyword evidence="7" id="KW-1185">Reference proteome</keyword>
<protein>
    <submittedName>
        <fullName evidence="6">2Fe-2S iron-sulfur cluster binding domain-containing protein</fullName>
    </submittedName>
</protein>
<comment type="caution">
    <text evidence="6">The sequence shown here is derived from an EMBL/GenBank/DDBJ whole genome shotgun (WGS) entry which is preliminary data.</text>
</comment>
<keyword evidence="2" id="KW-0411">Iron-sulfur</keyword>
<dbReference type="InterPro" id="IPR001709">
    <property type="entry name" value="Flavoprot_Pyr_Nucl_cyt_Rdtase"/>
</dbReference>
<evidence type="ECO:0000256" key="2">
    <source>
        <dbReference type="ARBA" id="ARBA00022714"/>
    </source>
</evidence>
<keyword evidence="2" id="KW-0408">Iron</keyword>
<dbReference type="Gene3D" id="3.10.20.30">
    <property type="match status" value="1"/>
</dbReference>
<dbReference type="CDD" id="cd06189">
    <property type="entry name" value="flavin_oxioreductase"/>
    <property type="match status" value="1"/>
</dbReference>
<dbReference type="CDD" id="cd00207">
    <property type="entry name" value="fer2"/>
    <property type="match status" value="1"/>
</dbReference>
<dbReference type="Pfam" id="PF00111">
    <property type="entry name" value="Fer2"/>
    <property type="match status" value="1"/>
</dbReference>
<sequence length="340" mass="36936">MSRITLTPSQTQFETQADETILEAALRQGYNLPNACQSGMCGTCVAQVVSGEVQMGEYDDCALTDEDAAAGMVLLCACHAQGDVVLDLPAYEGAKAIAPRTMPARVAHIDVRGKMALLRLVLPKSPPFKFYAGQYADILYKGTVRSYSLANAPSDNGVMEFHVRLREGGVFSPALFSGSLKVGDVLRVRAPLGAFTLNENSDKPLIFIATGTGFAPIKSLLQHLRDTQPSRSVHLYHGARDAAGLYDEAALRELLYQLPNARYTPVLSRADDAWQGARGYITEHVLQDYADLSGYEVYACGSMDMIRGSKQAFVEQRGLPETAFYSDAFTPYVARTVEAG</sequence>
<dbReference type="PRINTS" id="PR00371">
    <property type="entry name" value="FPNCR"/>
</dbReference>